<proteinExistence type="predicted"/>
<protein>
    <submittedName>
        <fullName evidence="2">Uncharacterized protein</fullName>
    </submittedName>
</protein>
<evidence type="ECO:0000313" key="2">
    <source>
        <dbReference type="EMBL" id="CAD5117418.1"/>
    </source>
</evidence>
<evidence type="ECO:0000313" key="3">
    <source>
        <dbReference type="Proteomes" id="UP000549394"/>
    </source>
</evidence>
<feature type="compositionally biased region" description="Polar residues" evidence="1">
    <location>
        <begin position="257"/>
        <end position="266"/>
    </location>
</feature>
<accession>A0A7I8VS55</accession>
<feature type="region of interest" description="Disordered" evidence="1">
    <location>
        <begin position="1"/>
        <end position="59"/>
    </location>
</feature>
<comment type="caution">
    <text evidence="2">The sequence shown here is derived from an EMBL/GenBank/DDBJ whole genome shotgun (WGS) entry which is preliminary data.</text>
</comment>
<feature type="compositionally biased region" description="Pro residues" evidence="1">
    <location>
        <begin position="10"/>
        <end position="20"/>
    </location>
</feature>
<gene>
    <name evidence="2" type="ORF">DGYR_LOCUS5948</name>
</gene>
<sequence length="369" mass="41090">MNRQLGLPSPTSPSPSPSSSPRPFRKRRQMIDSDDSDDNLCPPKSPCQSPIVSPLGSPRSASPAPAFDFSWLGDSVLPAVTVSPPNCGAEAMDMFPANITRCRQDSVDSGGTFSTRSRENSFDSISTWYRSREGSYDSSWYRSREGSCDSNASRDSGLGWNYRLPPDPRSLHAFFGVAAEQRRNSMDLFDEQAEEKTHLQIARNKLALALPQCTTVRSERRRSSCKEITLTLFPRCIEEEDCQPLYETIESKRRFSLGQTSPDQGTSPSPKSPESPRPRHMLSRSLSADTASTTLAEKCQEEGLYDSLPDLSRATIKDLTRRAQRRGAVCYSDLDSALTSLRHLSVDEQDDIENDDLAEEEEEEEEGNT</sequence>
<feature type="region of interest" description="Disordered" evidence="1">
    <location>
        <begin position="344"/>
        <end position="369"/>
    </location>
</feature>
<evidence type="ECO:0000256" key="1">
    <source>
        <dbReference type="SAM" id="MobiDB-lite"/>
    </source>
</evidence>
<dbReference type="AlphaFoldDB" id="A0A7I8VS55"/>
<reference evidence="2 3" key="1">
    <citation type="submission" date="2020-08" db="EMBL/GenBank/DDBJ databases">
        <authorList>
            <person name="Hejnol A."/>
        </authorList>
    </citation>
    <scope>NUCLEOTIDE SEQUENCE [LARGE SCALE GENOMIC DNA]</scope>
</reference>
<feature type="compositionally biased region" description="Acidic residues" evidence="1">
    <location>
        <begin position="347"/>
        <end position="369"/>
    </location>
</feature>
<name>A0A7I8VS55_9ANNE</name>
<dbReference type="EMBL" id="CAJFCJ010000007">
    <property type="protein sequence ID" value="CAD5117418.1"/>
    <property type="molecule type" value="Genomic_DNA"/>
</dbReference>
<dbReference type="Proteomes" id="UP000549394">
    <property type="component" value="Unassembled WGS sequence"/>
</dbReference>
<keyword evidence="3" id="KW-1185">Reference proteome</keyword>
<organism evidence="2 3">
    <name type="scientific">Dimorphilus gyrociliatus</name>
    <dbReference type="NCBI Taxonomy" id="2664684"/>
    <lineage>
        <taxon>Eukaryota</taxon>
        <taxon>Metazoa</taxon>
        <taxon>Spiralia</taxon>
        <taxon>Lophotrochozoa</taxon>
        <taxon>Annelida</taxon>
        <taxon>Polychaeta</taxon>
        <taxon>Polychaeta incertae sedis</taxon>
        <taxon>Dinophilidae</taxon>
        <taxon>Dimorphilus</taxon>
    </lineage>
</organism>
<feature type="region of interest" description="Disordered" evidence="1">
    <location>
        <begin position="253"/>
        <end position="292"/>
    </location>
</feature>